<dbReference type="Pfam" id="PF02653">
    <property type="entry name" value="BPD_transp_2"/>
    <property type="match status" value="1"/>
</dbReference>
<feature type="transmembrane region" description="Helical" evidence="6">
    <location>
        <begin position="86"/>
        <end position="104"/>
    </location>
</feature>
<feature type="transmembrane region" description="Helical" evidence="6">
    <location>
        <begin position="6"/>
        <end position="24"/>
    </location>
</feature>
<name>A0A133UHF9_9EURY</name>
<comment type="caution">
    <text evidence="7">The sequence shown here is derived from an EMBL/GenBank/DDBJ whole genome shotgun (WGS) entry which is preliminary data.</text>
</comment>
<feature type="transmembrane region" description="Helical" evidence="6">
    <location>
        <begin position="221"/>
        <end position="242"/>
    </location>
</feature>
<dbReference type="EMBL" id="LHXP01000011">
    <property type="protein sequence ID" value="KXA93682.1"/>
    <property type="molecule type" value="Genomic_DNA"/>
</dbReference>
<evidence type="ECO:0000256" key="5">
    <source>
        <dbReference type="ARBA" id="ARBA00023136"/>
    </source>
</evidence>
<dbReference type="CDD" id="cd06580">
    <property type="entry name" value="TM_PBP1_transp_TpRbsC_like"/>
    <property type="match status" value="1"/>
</dbReference>
<evidence type="ECO:0008006" key="9">
    <source>
        <dbReference type="Google" id="ProtNLM"/>
    </source>
</evidence>
<feature type="transmembrane region" description="Helical" evidence="6">
    <location>
        <begin position="116"/>
        <end position="141"/>
    </location>
</feature>
<dbReference type="PANTHER" id="PTHR43370">
    <property type="entry name" value="SUGAR ABC TRANSPORTER INTEGRAL MEMBRANE PROTEIN-RELATED"/>
    <property type="match status" value="1"/>
</dbReference>
<dbReference type="PANTHER" id="PTHR43370:SF2">
    <property type="entry name" value="ABC TRANSPORTER PERMEASE PROTEIN"/>
    <property type="match status" value="1"/>
</dbReference>
<evidence type="ECO:0000256" key="4">
    <source>
        <dbReference type="ARBA" id="ARBA00022989"/>
    </source>
</evidence>
<evidence type="ECO:0000256" key="3">
    <source>
        <dbReference type="ARBA" id="ARBA00022692"/>
    </source>
</evidence>
<comment type="subcellular location">
    <subcellularLocation>
        <location evidence="1">Cell membrane</location>
        <topology evidence="1">Multi-pass membrane protein</topology>
    </subcellularLocation>
</comment>
<keyword evidence="2" id="KW-1003">Cell membrane</keyword>
<keyword evidence="8" id="KW-1185">Reference proteome</keyword>
<dbReference type="InterPro" id="IPR001851">
    <property type="entry name" value="ABC_transp_permease"/>
</dbReference>
<proteinExistence type="predicted"/>
<evidence type="ECO:0000256" key="6">
    <source>
        <dbReference type="SAM" id="Phobius"/>
    </source>
</evidence>
<feature type="transmembrane region" description="Helical" evidence="6">
    <location>
        <begin position="196"/>
        <end position="214"/>
    </location>
</feature>
<keyword evidence="5 6" id="KW-0472">Membrane</keyword>
<dbReference type="Proteomes" id="UP000070657">
    <property type="component" value="Unassembled WGS sequence"/>
</dbReference>
<protein>
    <recommendedName>
        <fullName evidence="9">ABC transporter permease</fullName>
    </recommendedName>
</protein>
<gene>
    <name evidence="7" type="ORF">AKJ66_01395</name>
</gene>
<evidence type="ECO:0000313" key="7">
    <source>
        <dbReference type="EMBL" id="KXA93682.1"/>
    </source>
</evidence>
<dbReference type="GO" id="GO:0005886">
    <property type="term" value="C:plasma membrane"/>
    <property type="evidence" value="ECO:0007669"/>
    <property type="project" value="UniProtKB-SubCell"/>
</dbReference>
<feature type="transmembrane region" description="Helical" evidence="6">
    <location>
        <begin position="56"/>
        <end position="79"/>
    </location>
</feature>
<dbReference type="AlphaFoldDB" id="A0A133UHF9"/>
<evidence type="ECO:0000256" key="2">
    <source>
        <dbReference type="ARBA" id="ARBA00022475"/>
    </source>
</evidence>
<feature type="transmembrane region" description="Helical" evidence="6">
    <location>
        <begin position="31"/>
        <end position="50"/>
    </location>
</feature>
<keyword evidence="4 6" id="KW-1133">Transmembrane helix</keyword>
<feature type="transmembrane region" description="Helical" evidence="6">
    <location>
        <begin position="254"/>
        <end position="272"/>
    </location>
</feature>
<dbReference type="GO" id="GO:0022857">
    <property type="term" value="F:transmembrane transporter activity"/>
    <property type="evidence" value="ECO:0007669"/>
    <property type="project" value="InterPro"/>
</dbReference>
<sequence length="292" mass="31492">MLDFILRIILASSVIGIASLGELIDQRSGILNVGIEGLMLFGATFGFIAAKVTGSFLTGFLAGTLMGGVLGLLHGFLSITLKVDQIVSGMGIWILGFGLTTYIGQPYTGPLGMGRIPTIFGISPFVYVAVAFMIITWYVLFKTNLGLKIRSTGEDPRVVESSGISVTKTRYLCVTIGGLLGGFAGAIFGLHYNPVWSPNLIMGWGFIALALVFFSLWHPLILLAGSLLFGALWQLSVNPSVLFPGVMSTNLWRMVPYILTIVVLSVISTERFRTRFGLTKPDALAEPYIKEA</sequence>
<keyword evidence="3 6" id="KW-0812">Transmembrane</keyword>
<evidence type="ECO:0000313" key="8">
    <source>
        <dbReference type="Proteomes" id="UP000070657"/>
    </source>
</evidence>
<reference evidence="7 8" key="1">
    <citation type="journal article" date="2016" name="Sci. Rep.">
        <title>Metabolic traits of an uncultured archaeal lineage -MSBL1- from brine pools of the Red Sea.</title>
        <authorList>
            <person name="Mwirichia R."/>
            <person name="Alam I."/>
            <person name="Rashid M."/>
            <person name="Vinu M."/>
            <person name="Ba-Alawi W."/>
            <person name="Anthony Kamau A."/>
            <person name="Kamanda Ngugi D."/>
            <person name="Goker M."/>
            <person name="Klenk H.P."/>
            <person name="Bajic V."/>
            <person name="Stingl U."/>
        </authorList>
    </citation>
    <scope>NUCLEOTIDE SEQUENCE [LARGE SCALE GENOMIC DNA]</scope>
    <source>
        <strain evidence="7">SCGC-AAA259E22</strain>
    </source>
</reference>
<feature type="transmembrane region" description="Helical" evidence="6">
    <location>
        <begin position="171"/>
        <end position="190"/>
    </location>
</feature>
<organism evidence="7 8">
    <name type="scientific">candidate division MSBL1 archaeon SCGC-AAA259E22</name>
    <dbReference type="NCBI Taxonomy" id="1698265"/>
    <lineage>
        <taxon>Archaea</taxon>
        <taxon>Methanobacteriati</taxon>
        <taxon>Methanobacteriota</taxon>
        <taxon>candidate division MSBL1</taxon>
    </lineage>
</organism>
<accession>A0A133UHF9</accession>
<evidence type="ECO:0000256" key="1">
    <source>
        <dbReference type="ARBA" id="ARBA00004651"/>
    </source>
</evidence>